<reference evidence="3 4" key="1">
    <citation type="submission" date="2019-05" db="EMBL/GenBank/DDBJ databases">
        <title>Dyadobacter AR-3-8 sp. nov., isolated from arctic soil.</title>
        <authorList>
            <person name="Chaudhary D.K."/>
        </authorList>
    </citation>
    <scope>NUCLEOTIDE SEQUENCE [LARGE SCALE GENOMIC DNA]</scope>
    <source>
        <strain evidence="3 4">AR-3-8</strain>
    </source>
</reference>
<feature type="signal peptide" evidence="2">
    <location>
        <begin position="1"/>
        <end position="21"/>
    </location>
</feature>
<organism evidence="3 4">
    <name type="scientific">Dyadobacter frigoris</name>
    <dbReference type="NCBI Taxonomy" id="2576211"/>
    <lineage>
        <taxon>Bacteria</taxon>
        <taxon>Pseudomonadati</taxon>
        <taxon>Bacteroidota</taxon>
        <taxon>Cytophagia</taxon>
        <taxon>Cytophagales</taxon>
        <taxon>Spirosomataceae</taxon>
        <taxon>Dyadobacter</taxon>
    </lineage>
</organism>
<evidence type="ECO:0000313" key="4">
    <source>
        <dbReference type="Proteomes" id="UP000304900"/>
    </source>
</evidence>
<evidence type="ECO:0000313" key="3">
    <source>
        <dbReference type="EMBL" id="TKT90756.1"/>
    </source>
</evidence>
<comment type="caution">
    <text evidence="3">The sequence shown here is derived from an EMBL/GenBank/DDBJ whole genome shotgun (WGS) entry which is preliminary data.</text>
</comment>
<proteinExistence type="predicted"/>
<dbReference type="Proteomes" id="UP000304900">
    <property type="component" value="Unassembled WGS sequence"/>
</dbReference>
<protein>
    <recommendedName>
        <fullName evidence="5">Pentapeptide MXKDX repeat protein</fullName>
    </recommendedName>
</protein>
<evidence type="ECO:0000256" key="2">
    <source>
        <dbReference type="SAM" id="SignalP"/>
    </source>
</evidence>
<dbReference type="AlphaFoldDB" id="A0A4U6D292"/>
<evidence type="ECO:0000256" key="1">
    <source>
        <dbReference type="SAM" id="MobiDB-lite"/>
    </source>
</evidence>
<keyword evidence="2" id="KW-0732">Signal</keyword>
<sequence>MKTIKFAIAAALSLVSAIGYAQNPSPQAIPMQDSSRMNQGKKLNSTPTPLPRTGSPSDDTLIRDQRTPNMNMDSTKWDSKKMDGMKKGRRKGGSGEMDTTGTKRRKN</sequence>
<feature type="region of interest" description="Disordered" evidence="1">
    <location>
        <begin position="23"/>
        <end position="107"/>
    </location>
</feature>
<name>A0A4U6D292_9BACT</name>
<dbReference type="RefSeq" id="WP_137341300.1">
    <property type="nucleotide sequence ID" value="NZ_BSQH01000003.1"/>
</dbReference>
<feature type="chain" id="PRO_5020655005" description="Pentapeptide MXKDX repeat protein" evidence="2">
    <location>
        <begin position="22"/>
        <end position="107"/>
    </location>
</feature>
<evidence type="ECO:0008006" key="5">
    <source>
        <dbReference type="Google" id="ProtNLM"/>
    </source>
</evidence>
<dbReference type="EMBL" id="SZVO01000008">
    <property type="protein sequence ID" value="TKT90756.1"/>
    <property type="molecule type" value="Genomic_DNA"/>
</dbReference>
<accession>A0A4U6D292</accession>
<feature type="compositionally biased region" description="Basic and acidic residues" evidence="1">
    <location>
        <begin position="75"/>
        <end position="86"/>
    </location>
</feature>
<gene>
    <name evidence="3" type="ORF">FDK13_17460</name>
</gene>
<feature type="compositionally biased region" description="Polar residues" evidence="1">
    <location>
        <begin position="23"/>
        <end position="47"/>
    </location>
</feature>
<keyword evidence="4" id="KW-1185">Reference proteome</keyword>